<evidence type="ECO:0000256" key="14">
    <source>
        <dbReference type="ARBA" id="ARBA00022984"/>
    </source>
</evidence>
<evidence type="ECO:0000256" key="21">
    <source>
        <dbReference type="ARBA" id="ARBA00049902"/>
    </source>
</evidence>
<evidence type="ECO:0000259" key="28">
    <source>
        <dbReference type="Pfam" id="PF14814"/>
    </source>
</evidence>
<dbReference type="InterPro" id="IPR012338">
    <property type="entry name" value="Beta-lactam/transpept-like"/>
</dbReference>
<evidence type="ECO:0000313" key="30">
    <source>
        <dbReference type="Proteomes" id="UP001607151"/>
    </source>
</evidence>
<dbReference type="InterPro" id="IPR050396">
    <property type="entry name" value="Glycosyltr_51/Transpeptidase"/>
</dbReference>
<evidence type="ECO:0000313" key="29">
    <source>
        <dbReference type="EMBL" id="MFH0264445.1"/>
    </source>
</evidence>
<feature type="domain" description="Bifunctional transglycosylase second" evidence="28">
    <location>
        <begin position="93"/>
        <end position="176"/>
    </location>
</feature>
<evidence type="ECO:0000259" key="26">
    <source>
        <dbReference type="Pfam" id="PF00905"/>
    </source>
</evidence>
<proteinExistence type="inferred from homology"/>
<comment type="similarity">
    <text evidence="4 23">In the C-terminal section; belongs to the transpeptidase family.</text>
</comment>
<dbReference type="Gene3D" id="3.30.2060.10">
    <property type="entry name" value="Penicillin-binding protein 1b domain"/>
    <property type="match status" value="1"/>
</dbReference>
<comment type="caution">
    <text evidence="29">The sequence shown here is derived from an EMBL/GenBank/DDBJ whole genome shotgun (WGS) entry which is preliminary data.</text>
</comment>
<keyword evidence="15 25" id="KW-0472">Membrane</keyword>
<dbReference type="Pfam" id="PF00905">
    <property type="entry name" value="Transpeptidase"/>
    <property type="match status" value="1"/>
</dbReference>
<feature type="domain" description="Glycosyl transferase family 51" evidence="27">
    <location>
        <begin position="188"/>
        <end position="360"/>
    </location>
</feature>
<dbReference type="InterPro" id="IPR001264">
    <property type="entry name" value="Glyco_trans_51"/>
</dbReference>
<evidence type="ECO:0000256" key="1">
    <source>
        <dbReference type="ARBA" id="ARBA00002624"/>
    </source>
</evidence>
<keyword evidence="14 23" id="KW-0573">Peptidoglycan synthesis</keyword>
<feature type="transmembrane region" description="Helical" evidence="25">
    <location>
        <begin position="48"/>
        <end position="67"/>
    </location>
</feature>
<evidence type="ECO:0000256" key="10">
    <source>
        <dbReference type="ARBA" id="ARBA00022676"/>
    </source>
</evidence>
<feature type="domain" description="Penicillin-binding protein transpeptidase" evidence="26">
    <location>
        <begin position="452"/>
        <end position="691"/>
    </location>
</feature>
<keyword evidence="10 23" id="KW-0328">Glycosyltransferase</keyword>
<dbReference type="InterPro" id="IPR028166">
    <property type="entry name" value="UB2H"/>
</dbReference>
<evidence type="ECO:0000256" key="20">
    <source>
        <dbReference type="ARBA" id="ARBA00034000"/>
    </source>
</evidence>
<dbReference type="PIRSF" id="PIRSF002799">
    <property type="entry name" value="PBP_1b"/>
    <property type="match status" value="1"/>
</dbReference>
<organism evidence="29 30">
    <name type="scientific">Vibrio rumoiensis</name>
    <dbReference type="NCBI Taxonomy" id="76258"/>
    <lineage>
        <taxon>Bacteria</taxon>
        <taxon>Pseudomonadati</taxon>
        <taxon>Pseudomonadota</taxon>
        <taxon>Gammaproteobacteria</taxon>
        <taxon>Vibrionales</taxon>
        <taxon>Vibrionaceae</taxon>
        <taxon>Vibrio</taxon>
    </lineage>
</organism>
<evidence type="ECO:0000256" key="2">
    <source>
        <dbReference type="ARBA" id="ARBA00004236"/>
    </source>
</evidence>
<reference evidence="29 30" key="1">
    <citation type="submission" date="2024-10" db="EMBL/GenBank/DDBJ databases">
        <authorList>
            <person name="Yibar A."/>
            <person name="Saticioglu I.B."/>
            <person name="Duman M."/>
            <person name="Ajmi N."/>
            <person name="Gurler F."/>
            <person name="Ay H."/>
            <person name="Onuk E."/>
            <person name="Guler S."/>
            <person name="Romalde J.L."/>
        </authorList>
    </citation>
    <scope>NUCLEOTIDE SEQUENCE [LARGE SCALE GENOMIC DNA]</scope>
    <source>
        <strain evidence="29 30">14-MA-B</strain>
    </source>
</reference>
<dbReference type="InterPro" id="IPR001460">
    <property type="entry name" value="PCN-bd_Tpept"/>
</dbReference>
<dbReference type="Pfam" id="PF14814">
    <property type="entry name" value="UB2H"/>
    <property type="match status" value="1"/>
</dbReference>
<evidence type="ECO:0000256" key="24">
    <source>
        <dbReference type="SAM" id="MobiDB-lite"/>
    </source>
</evidence>
<gene>
    <name evidence="29" type="primary">mrcB</name>
    <name evidence="29" type="ORF">ACGRQ9_02825</name>
</gene>
<name>A0ABW7IS62_9VIBR</name>
<evidence type="ECO:0000259" key="27">
    <source>
        <dbReference type="Pfam" id="PF00912"/>
    </source>
</evidence>
<evidence type="ECO:0000256" key="6">
    <source>
        <dbReference type="ARBA" id="ARBA00018637"/>
    </source>
</evidence>
<evidence type="ECO:0000256" key="3">
    <source>
        <dbReference type="ARBA" id="ARBA00004752"/>
    </source>
</evidence>
<evidence type="ECO:0000256" key="18">
    <source>
        <dbReference type="ARBA" id="ARBA00023316"/>
    </source>
</evidence>
<keyword evidence="30" id="KW-1185">Reference proteome</keyword>
<dbReference type="Proteomes" id="UP001607151">
    <property type="component" value="Unassembled WGS sequence"/>
</dbReference>
<dbReference type="InterPro" id="IPR036950">
    <property type="entry name" value="PBP_transglycosylase"/>
</dbReference>
<evidence type="ECO:0000256" key="13">
    <source>
        <dbReference type="ARBA" id="ARBA00022960"/>
    </source>
</evidence>
<keyword evidence="16" id="KW-0046">Antibiotic resistance</keyword>
<keyword evidence="25" id="KW-1133">Transmembrane helix</keyword>
<keyword evidence="9" id="KW-0645">Protease</keyword>
<comment type="catalytic activity">
    <reaction evidence="21">
        <text>[GlcNAc-(1-&gt;4)-Mur2Ac(oyl-L-Ala-gamma-D-Glu-L-Lys-D-Ala-D-Ala)](n)-di-trans,octa-cis-undecaprenyl diphosphate + beta-D-GlcNAc-(1-&gt;4)-Mur2Ac(oyl-L-Ala-gamma-D-Glu-L-Lys-D-Ala-D-Ala)-di-trans,octa-cis-undecaprenyl diphosphate = [GlcNAc-(1-&gt;4)-Mur2Ac(oyl-L-Ala-gamma-D-Glu-L-Lys-D-Ala-D-Ala)](n+1)-di-trans,octa-cis-undecaprenyl diphosphate + di-trans,octa-cis-undecaprenyl diphosphate + H(+)</text>
        <dbReference type="Rhea" id="RHEA:23708"/>
        <dbReference type="Rhea" id="RHEA-COMP:9602"/>
        <dbReference type="Rhea" id="RHEA-COMP:9603"/>
        <dbReference type="ChEBI" id="CHEBI:15378"/>
        <dbReference type="ChEBI" id="CHEBI:58405"/>
        <dbReference type="ChEBI" id="CHEBI:60033"/>
        <dbReference type="ChEBI" id="CHEBI:78435"/>
        <dbReference type="EC" id="2.4.99.28"/>
    </reaction>
</comment>
<feature type="region of interest" description="Disordered" evidence="24">
    <location>
        <begin position="1"/>
        <end position="38"/>
    </location>
</feature>
<keyword evidence="18 23" id="KW-0961">Cell wall biogenesis/degradation</keyword>
<evidence type="ECO:0000256" key="23">
    <source>
        <dbReference type="PIRNR" id="PIRNR002799"/>
    </source>
</evidence>
<comment type="catalytic activity">
    <reaction evidence="20">
        <text>Preferential cleavage: (Ac)2-L-Lys-D-Ala-|-D-Ala. Also transpeptidation of peptidyl-alanyl moieties that are N-acyl substituents of D-alanine.</text>
        <dbReference type="EC" id="3.4.16.4"/>
    </reaction>
</comment>
<protein>
    <recommendedName>
        <fullName evidence="6 22">Penicillin-binding protein 1B</fullName>
        <shortName evidence="23">PBP-1b</shortName>
        <shortName evidence="23">PBP1b</shortName>
    </recommendedName>
    <alternativeName>
        <fullName evidence="19 23">Murein polymerase</fullName>
    </alternativeName>
</protein>
<keyword evidence="8" id="KW-0121">Carboxypeptidase</keyword>
<evidence type="ECO:0000256" key="17">
    <source>
        <dbReference type="ARBA" id="ARBA00023268"/>
    </source>
</evidence>
<comment type="similarity">
    <text evidence="5 23">In the N-terminal section; belongs to the glycosyltransferase 51 family.</text>
</comment>
<evidence type="ECO:0000256" key="7">
    <source>
        <dbReference type="ARBA" id="ARBA00022475"/>
    </source>
</evidence>
<dbReference type="EMBL" id="JBIHSN010000002">
    <property type="protein sequence ID" value="MFH0264445.1"/>
    <property type="molecule type" value="Genomic_DNA"/>
</dbReference>
<accession>A0ABW7IS62</accession>
<evidence type="ECO:0000256" key="9">
    <source>
        <dbReference type="ARBA" id="ARBA00022670"/>
    </source>
</evidence>
<dbReference type="PANTHER" id="PTHR32282">
    <property type="entry name" value="BINDING PROTEIN TRANSPEPTIDASE, PUTATIVE-RELATED"/>
    <property type="match status" value="1"/>
</dbReference>
<comment type="function">
    <text evidence="1 23">Cell wall formation. Synthesis of cross-linked peptidoglycan from the lipid intermediates. The enzyme has a penicillin-insensitive transglycosylase N-terminal domain (formation of linear glycan strands) and a penicillin-sensitive transpeptidase C-terminal domain (cross-linking of the peptide subunits).</text>
</comment>
<sequence>MNTPKKTTTTRRKSTAKSTTKSPRKAGPARGRKTPPKKKSLLQKLWSIGWKLGLVFFALMVAAGFYLNGVVTQRFSGQLFELPTVVYARVMNLEPGSNQTITKVRQELDVLNYRKVSSPMREGEYSASSTKIELFRRPFTFENGPEPARHVMLYFDNSGLKRIQSLDSKADLGFLRIEPKMLGMLEAQKQETRLFLKREQFPEAMVEALLSTEDRDFYQHGGVSPLAIARAFVVNLRAGRAVQGGSTLTQQLAKNLFLSSEKTLWRKFKEAYIAVILDYRFSKDRILEAYLNEVYLGQNGGEAIHGFALASRYYFGQPLQELRIDQLAMLVGMVKGPSYYNPIRHPERTKERRDLVLELMMTQNILTASQYSQAVSRDLDLQKNPHLGKRQPAYFEQLQRELKDKVGDKFKADTGLRLFTTLDPVSQTYLEQAVNKTLPQLEQRSGKGLQTAVVAVDRQTGEIRAMIGGRDSGFDGFNRALSASRQIGSLAKPSVYLTALAQPEKYNLGTTIDDKPITLTNKQGKKWSPKNYDRKFRGEVPLYQAMAHSLNVPTVNLGMKLGIPAVIDTLTKLGVDKQEIRPVPSMFLGAYSLTPYQVSQMFQIITNSGKRAPLTALRTVMDVDGNVLYESIPRASQQVPQQAAWLTTYIMKKVVSEGTSRSLQGQYGWAMLAAKTGTSNDSRDSWFVGVDGREVVTIWTGRDDNKPTKLTGASGSLRTYANYLAQRAPERLTLPWPSKIVTTHFEQTQAGGYQPDCGGDIELPQWDINGDLKDQCKNNPSRWLKSLFDF</sequence>
<evidence type="ECO:0000256" key="8">
    <source>
        <dbReference type="ARBA" id="ARBA00022645"/>
    </source>
</evidence>
<evidence type="ECO:0000256" key="12">
    <source>
        <dbReference type="ARBA" id="ARBA00022801"/>
    </source>
</evidence>
<evidence type="ECO:0000256" key="15">
    <source>
        <dbReference type="ARBA" id="ARBA00023136"/>
    </source>
</evidence>
<dbReference type="InterPro" id="IPR023346">
    <property type="entry name" value="Lysozyme-like_dom_sf"/>
</dbReference>
<comment type="pathway">
    <text evidence="3 23">Cell wall biogenesis; peptidoglycan biosynthesis.</text>
</comment>
<keyword evidence="7" id="KW-1003">Cell membrane</keyword>
<evidence type="ECO:0000256" key="25">
    <source>
        <dbReference type="SAM" id="Phobius"/>
    </source>
</evidence>
<dbReference type="NCBIfam" id="TIGR02074">
    <property type="entry name" value="PBP_1a_fam"/>
    <property type="match status" value="1"/>
</dbReference>
<dbReference type="Gene3D" id="1.10.3810.10">
    <property type="entry name" value="Biosynthetic peptidoglycan transglycosylase-like"/>
    <property type="match status" value="1"/>
</dbReference>
<evidence type="ECO:0000256" key="4">
    <source>
        <dbReference type="ARBA" id="ARBA00007090"/>
    </source>
</evidence>
<dbReference type="Gene3D" id="3.40.710.10">
    <property type="entry name" value="DD-peptidase/beta-lactamase superfamily"/>
    <property type="match status" value="1"/>
</dbReference>
<keyword evidence="12" id="KW-0378">Hydrolase</keyword>
<evidence type="ECO:0000256" key="16">
    <source>
        <dbReference type="ARBA" id="ARBA00023251"/>
    </source>
</evidence>
<keyword evidence="13 23" id="KW-0133">Cell shape</keyword>
<dbReference type="SUPFAM" id="SSF53955">
    <property type="entry name" value="Lysozyme-like"/>
    <property type="match status" value="1"/>
</dbReference>
<comment type="subcellular location">
    <subcellularLocation>
        <location evidence="2">Cell membrane</location>
    </subcellularLocation>
</comment>
<dbReference type="PANTHER" id="PTHR32282:SF11">
    <property type="entry name" value="PENICILLIN-BINDING PROTEIN 1B"/>
    <property type="match status" value="1"/>
</dbReference>
<keyword evidence="11 23" id="KW-0808">Transferase</keyword>
<dbReference type="RefSeq" id="WP_394607223.1">
    <property type="nucleotide sequence ID" value="NZ_JBIHSN010000002.1"/>
</dbReference>
<evidence type="ECO:0000256" key="5">
    <source>
        <dbReference type="ARBA" id="ARBA00007739"/>
    </source>
</evidence>
<dbReference type="NCBIfam" id="TIGR02071">
    <property type="entry name" value="PBP_1b"/>
    <property type="match status" value="1"/>
</dbReference>
<evidence type="ECO:0000256" key="19">
    <source>
        <dbReference type="ARBA" id="ARBA00032454"/>
    </source>
</evidence>
<keyword evidence="17" id="KW-0511">Multifunctional enzyme</keyword>
<dbReference type="Pfam" id="PF00912">
    <property type="entry name" value="Transgly"/>
    <property type="match status" value="1"/>
</dbReference>
<evidence type="ECO:0000256" key="22">
    <source>
        <dbReference type="NCBIfam" id="TIGR02071"/>
    </source>
</evidence>
<dbReference type="InterPro" id="IPR011813">
    <property type="entry name" value="PBP_1b"/>
</dbReference>
<dbReference type="SUPFAM" id="SSF56601">
    <property type="entry name" value="beta-lactamase/transpeptidase-like"/>
    <property type="match status" value="1"/>
</dbReference>
<evidence type="ECO:0000256" key="11">
    <source>
        <dbReference type="ARBA" id="ARBA00022679"/>
    </source>
</evidence>
<keyword evidence="25" id="KW-0812">Transmembrane</keyword>